<dbReference type="RefSeq" id="WP_119532179.1">
    <property type="nucleotide sequence ID" value="NZ_QXTF01000001.1"/>
</dbReference>
<name>A0A418Q2Y8_9SPHN</name>
<dbReference type="Proteomes" id="UP000285023">
    <property type="component" value="Unassembled WGS sequence"/>
</dbReference>
<evidence type="ECO:0000256" key="1">
    <source>
        <dbReference type="SAM" id="Phobius"/>
    </source>
</evidence>
<accession>A0A418Q2Y8</accession>
<evidence type="ECO:0000313" key="2">
    <source>
        <dbReference type="EMBL" id="RIX32335.1"/>
    </source>
</evidence>
<feature type="transmembrane region" description="Helical" evidence="1">
    <location>
        <begin position="6"/>
        <end position="26"/>
    </location>
</feature>
<keyword evidence="1" id="KW-0812">Transmembrane</keyword>
<evidence type="ECO:0008006" key="4">
    <source>
        <dbReference type="Google" id="ProtNLM"/>
    </source>
</evidence>
<dbReference type="Gene3D" id="1.10.150.20">
    <property type="entry name" value="5' to 3' exonuclease, C-terminal subdomain"/>
    <property type="match status" value="1"/>
</dbReference>
<gene>
    <name evidence="2" type="ORF">D3M59_05130</name>
</gene>
<dbReference type="AlphaFoldDB" id="A0A418Q2Y8"/>
<comment type="caution">
    <text evidence="2">The sequence shown here is derived from an EMBL/GenBank/DDBJ whole genome shotgun (WGS) entry which is preliminary data.</text>
</comment>
<proteinExistence type="predicted"/>
<protein>
    <recommendedName>
        <fullName evidence="4">Helix-hairpin-helix domain-containing protein</fullName>
    </recommendedName>
</protein>
<keyword evidence="1" id="KW-0472">Membrane</keyword>
<organism evidence="2 3">
    <name type="scientific">Sphingomonas edaphi</name>
    <dbReference type="NCBI Taxonomy" id="2315689"/>
    <lineage>
        <taxon>Bacteria</taxon>
        <taxon>Pseudomonadati</taxon>
        <taxon>Pseudomonadota</taxon>
        <taxon>Alphaproteobacteria</taxon>
        <taxon>Sphingomonadales</taxon>
        <taxon>Sphingomonadaceae</taxon>
        <taxon>Sphingomonas</taxon>
    </lineage>
</organism>
<keyword evidence="1" id="KW-1133">Transmembrane helix</keyword>
<keyword evidence="3" id="KW-1185">Reference proteome</keyword>
<reference evidence="2 3" key="1">
    <citation type="submission" date="2018-09" db="EMBL/GenBank/DDBJ databases">
        <title>Sphingomonas sp. DAC4.</title>
        <authorList>
            <person name="Seo T."/>
        </authorList>
    </citation>
    <scope>NUCLEOTIDE SEQUENCE [LARGE SCALE GENOMIC DNA]</scope>
    <source>
        <strain evidence="2 3">DAC4</strain>
    </source>
</reference>
<dbReference type="EMBL" id="QXTF01000001">
    <property type="protein sequence ID" value="RIX32335.1"/>
    <property type="molecule type" value="Genomic_DNA"/>
</dbReference>
<sequence>MEFVGIYWPVFLVALIIGAIVGYLVFRPRQRVTLTSETPLRPHMAAQPLKREGRGIADEAAAAASDVTGQLISAKVHQELPGATGTPDDLVKLKGVGPKLAAELANRGIVRFDQIARMTPAQVEALDNSLGAFRGRFSRDRIVEQADYLSRGDVDGYELKFGKL</sequence>
<evidence type="ECO:0000313" key="3">
    <source>
        <dbReference type="Proteomes" id="UP000285023"/>
    </source>
</evidence>
<dbReference type="OrthoDB" id="9807941at2"/>